<dbReference type="GO" id="GO:0046982">
    <property type="term" value="F:protein heterodimerization activity"/>
    <property type="evidence" value="ECO:0007669"/>
    <property type="project" value="InterPro"/>
</dbReference>
<dbReference type="InterPro" id="IPR009072">
    <property type="entry name" value="Histone-fold"/>
</dbReference>
<reference evidence="8" key="3">
    <citation type="submission" date="2025-09" db="UniProtKB">
        <authorList>
            <consortium name="Ensembl"/>
        </authorList>
    </citation>
    <scope>IDENTIFICATION</scope>
</reference>
<keyword evidence="5" id="KW-0539">Nucleus</keyword>
<dbReference type="Gene3D" id="1.10.20.10">
    <property type="entry name" value="Histone, subunit A"/>
    <property type="match status" value="1"/>
</dbReference>
<comment type="similarity">
    <text evidence="3">Belongs to the CENP-T/CNN1 family.</text>
</comment>
<dbReference type="STRING" id="7918.ENSLOCP00000008173"/>
<dbReference type="InterPro" id="IPR028255">
    <property type="entry name" value="CENP-T"/>
</dbReference>
<protein>
    <recommendedName>
        <fullName evidence="7">CENP-T/Histone H4 histone fold domain-containing protein</fullName>
    </recommendedName>
</protein>
<comment type="subcellular location">
    <subcellularLocation>
        <location evidence="2">Chromosome</location>
    </subcellularLocation>
    <subcellularLocation>
        <location evidence="1">Nucleus</location>
    </subcellularLocation>
</comment>
<dbReference type="eggNOG" id="ENOG502RZH1">
    <property type="taxonomic scope" value="Eukaryota"/>
</dbReference>
<keyword evidence="4" id="KW-0158">Chromosome</keyword>
<evidence type="ECO:0000256" key="5">
    <source>
        <dbReference type="ARBA" id="ARBA00023242"/>
    </source>
</evidence>
<dbReference type="OMA" id="TDYEMEY"/>
<reference evidence="8" key="2">
    <citation type="submission" date="2025-08" db="UniProtKB">
        <authorList>
            <consortium name="Ensembl"/>
        </authorList>
    </citation>
    <scope>IDENTIFICATION</scope>
</reference>
<dbReference type="Proteomes" id="UP000018468">
    <property type="component" value="Linkage group LG23"/>
</dbReference>
<feature type="domain" description="CENP-T/Histone H4 histone fold" evidence="7">
    <location>
        <begin position="58"/>
        <end position="155"/>
    </location>
</feature>
<evidence type="ECO:0000256" key="3">
    <source>
        <dbReference type="ARBA" id="ARBA00010137"/>
    </source>
</evidence>
<reference evidence="9" key="1">
    <citation type="submission" date="2011-12" db="EMBL/GenBank/DDBJ databases">
        <title>The Draft Genome of Lepisosteus oculatus.</title>
        <authorList>
            <consortium name="The Broad Institute Genome Assembly &amp; Analysis Group"/>
            <consortium name="Computational R&amp;D Group"/>
            <consortium name="and Sequencing Platform"/>
            <person name="Di Palma F."/>
            <person name="Alfoldi J."/>
            <person name="Johnson J."/>
            <person name="Berlin A."/>
            <person name="Gnerre S."/>
            <person name="Jaffe D."/>
            <person name="MacCallum I."/>
            <person name="Young S."/>
            <person name="Walker B.J."/>
            <person name="Lander E.S."/>
            <person name="Lindblad-Toh K."/>
        </authorList>
    </citation>
    <scope>NUCLEOTIDE SEQUENCE [LARGE SCALE GENOMIC DNA]</scope>
</reference>
<dbReference type="GO" id="GO:0005634">
    <property type="term" value="C:nucleus"/>
    <property type="evidence" value="ECO:0007669"/>
    <property type="project" value="UniProtKB-SubCell"/>
</dbReference>
<proteinExistence type="inferred from homology"/>
<dbReference type="Ensembl" id="ENSLOCT00000008183.1">
    <property type="protein sequence ID" value="ENSLOCP00000008173.1"/>
    <property type="gene ID" value="ENSLOCG00000006761.1"/>
</dbReference>
<dbReference type="InterPro" id="IPR035425">
    <property type="entry name" value="CENP-T/H4_C"/>
</dbReference>
<evidence type="ECO:0000256" key="1">
    <source>
        <dbReference type="ARBA" id="ARBA00004123"/>
    </source>
</evidence>
<organism evidence="8 9">
    <name type="scientific">Lepisosteus oculatus</name>
    <name type="common">Spotted gar</name>
    <dbReference type="NCBI Taxonomy" id="7918"/>
    <lineage>
        <taxon>Eukaryota</taxon>
        <taxon>Metazoa</taxon>
        <taxon>Chordata</taxon>
        <taxon>Craniata</taxon>
        <taxon>Vertebrata</taxon>
        <taxon>Euteleostomi</taxon>
        <taxon>Actinopterygii</taxon>
        <taxon>Neopterygii</taxon>
        <taxon>Holostei</taxon>
        <taxon>Semionotiformes</taxon>
        <taxon>Lepisosteidae</taxon>
        <taxon>Lepisosteus</taxon>
    </lineage>
</organism>
<dbReference type="PANTHER" id="PTHR46904">
    <property type="entry name" value="CENTROMERE PROTEIN T"/>
    <property type="match status" value="1"/>
</dbReference>
<keyword evidence="9" id="KW-1185">Reference proteome</keyword>
<dbReference type="GO" id="GO:0003677">
    <property type="term" value="F:DNA binding"/>
    <property type="evidence" value="ECO:0007669"/>
    <property type="project" value="InterPro"/>
</dbReference>
<evidence type="ECO:0000256" key="6">
    <source>
        <dbReference type="SAM" id="MobiDB-lite"/>
    </source>
</evidence>
<dbReference type="HOGENOM" id="CLU_104882_0_0_1"/>
<dbReference type="PANTHER" id="PTHR46904:SF1">
    <property type="entry name" value="CENTROMERE PROTEIN T"/>
    <property type="match status" value="1"/>
</dbReference>
<dbReference type="SUPFAM" id="SSF47113">
    <property type="entry name" value="Histone-fold"/>
    <property type="match status" value="1"/>
</dbReference>
<dbReference type="GeneTree" id="ENSGT00390000003044"/>
<dbReference type="Pfam" id="PF15511">
    <property type="entry name" value="CENP-T_C"/>
    <property type="match status" value="1"/>
</dbReference>
<sequence>ELTLKTPAFLRDKKPAITPSALPTPTFLQEKKQLCLSRKVPPPAQLKPPRKPRAAKQKEDPSLPKAYVMSVFSHFAKTKVSRDVYPVLQEILDKYFERLVDDLEAYANHAKRKTIEKQDVELLLRRQGLVPDGVPVNVLIERYLPMEYRKLLIPVATSGNKVFPKHRR</sequence>
<evidence type="ECO:0000313" key="9">
    <source>
        <dbReference type="Proteomes" id="UP000018468"/>
    </source>
</evidence>
<dbReference type="CDD" id="cd22920">
    <property type="entry name" value="HFD_CENP-T"/>
    <property type="match status" value="1"/>
</dbReference>
<accession>W5MIG4</accession>
<dbReference type="EMBL" id="AHAT01020929">
    <property type="status" value="NOT_ANNOTATED_CDS"/>
    <property type="molecule type" value="Genomic_DNA"/>
</dbReference>
<evidence type="ECO:0000259" key="7">
    <source>
        <dbReference type="Pfam" id="PF15511"/>
    </source>
</evidence>
<evidence type="ECO:0000313" key="8">
    <source>
        <dbReference type="Ensembl" id="ENSLOCP00000008173.1"/>
    </source>
</evidence>
<evidence type="ECO:0000256" key="4">
    <source>
        <dbReference type="ARBA" id="ARBA00022454"/>
    </source>
</evidence>
<evidence type="ECO:0000256" key="2">
    <source>
        <dbReference type="ARBA" id="ARBA00004286"/>
    </source>
</evidence>
<dbReference type="GO" id="GO:0051382">
    <property type="term" value="P:kinetochore assembly"/>
    <property type="evidence" value="ECO:0007669"/>
    <property type="project" value="InterPro"/>
</dbReference>
<dbReference type="InParanoid" id="W5MIG4"/>
<dbReference type="Bgee" id="ENSLOCG00000006761">
    <property type="expression patterns" value="Expressed in ovary and 11 other cell types or tissues"/>
</dbReference>
<dbReference type="GO" id="GO:0000776">
    <property type="term" value="C:kinetochore"/>
    <property type="evidence" value="ECO:0007669"/>
    <property type="project" value="InterPro"/>
</dbReference>
<feature type="region of interest" description="Disordered" evidence="6">
    <location>
        <begin position="38"/>
        <end position="61"/>
    </location>
</feature>
<dbReference type="AlphaFoldDB" id="W5MIG4"/>
<name>W5MIG4_LEPOC</name>